<dbReference type="SUPFAM" id="SSF56601">
    <property type="entry name" value="beta-lactamase/transpeptidase-like"/>
    <property type="match status" value="1"/>
</dbReference>
<feature type="domain" description="Beta-lactamase-related" evidence="1">
    <location>
        <begin position="29"/>
        <end position="369"/>
    </location>
</feature>
<dbReference type="RefSeq" id="WP_263339961.1">
    <property type="nucleotide sequence ID" value="NZ_JAGSYH010000005.1"/>
</dbReference>
<gene>
    <name evidence="2" type="ORF">ACFPT7_15315</name>
</gene>
<evidence type="ECO:0000313" key="3">
    <source>
        <dbReference type="Proteomes" id="UP001596091"/>
    </source>
</evidence>
<keyword evidence="2" id="KW-0378">Hydrolase</keyword>
<evidence type="ECO:0000259" key="1">
    <source>
        <dbReference type="Pfam" id="PF00144"/>
    </source>
</evidence>
<evidence type="ECO:0000313" key="2">
    <source>
        <dbReference type="EMBL" id="MFC5863675.1"/>
    </source>
</evidence>
<reference evidence="3" key="1">
    <citation type="journal article" date="2019" name="Int. J. Syst. Evol. Microbiol.">
        <title>The Global Catalogue of Microorganisms (GCM) 10K type strain sequencing project: providing services to taxonomists for standard genome sequencing and annotation.</title>
        <authorList>
            <consortium name="The Broad Institute Genomics Platform"/>
            <consortium name="The Broad Institute Genome Sequencing Center for Infectious Disease"/>
            <person name="Wu L."/>
            <person name="Ma J."/>
        </authorList>
    </citation>
    <scope>NUCLEOTIDE SEQUENCE [LARGE SCALE GENOMIC DNA]</scope>
    <source>
        <strain evidence="3">JCM 4087</strain>
    </source>
</reference>
<dbReference type="PANTHER" id="PTHR46825:SF9">
    <property type="entry name" value="BETA-LACTAMASE-RELATED DOMAIN-CONTAINING PROTEIN"/>
    <property type="match status" value="1"/>
</dbReference>
<proteinExistence type="predicted"/>
<dbReference type="InterPro" id="IPR050491">
    <property type="entry name" value="AmpC-like"/>
</dbReference>
<organism evidence="2 3">
    <name type="scientific">Acidicapsa dinghuensis</name>
    <dbReference type="NCBI Taxonomy" id="2218256"/>
    <lineage>
        <taxon>Bacteria</taxon>
        <taxon>Pseudomonadati</taxon>
        <taxon>Acidobacteriota</taxon>
        <taxon>Terriglobia</taxon>
        <taxon>Terriglobales</taxon>
        <taxon>Acidobacteriaceae</taxon>
        <taxon>Acidicapsa</taxon>
    </lineage>
</organism>
<comment type="caution">
    <text evidence="2">The sequence shown here is derived from an EMBL/GenBank/DDBJ whole genome shotgun (WGS) entry which is preliminary data.</text>
</comment>
<dbReference type="PANTHER" id="PTHR46825">
    <property type="entry name" value="D-ALANYL-D-ALANINE-CARBOXYPEPTIDASE/ENDOPEPTIDASE AMPH"/>
    <property type="match status" value="1"/>
</dbReference>
<accession>A0ABW1EHM4</accession>
<dbReference type="Proteomes" id="UP001596091">
    <property type="component" value="Unassembled WGS sequence"/>
</dbReference>
<dbReference type="EMBL" id="JBHSPH010000005">
    <property type="protein sequence ID" value="MFC5863675.1"/>
    <property type="molecule type" value="Genomic_DNA"/>
</dbReference>
<sequence>MLISLAHAAAVAAEGAGNTTPDLTAIRTYYESGLKKNGILGSSLALIRDGRVVLHDNYGIQSKSPEEAVNDETTYHWASCTKTFTGIAIMQLRDRGLLSLDDPLIKYIPELAAVHDPYGSISKVTIRHVMAHAGGFRDPTWPWHDDDKTWQPFEPTQWSQLVAMMPYTEVLFPPGSKFSYSNLGVVFLGEIIERLSGDSYEVYMEKNVLRPLGMSRSYYDRSPYFLLRYRSHSWDLKDGKLTEDPFDFNTGITRSNGGLNAPIGDMLKYLGFLLGDPSDATREAEYDMVLKRSSIEEMWTPFLPVVPDDDFQSRAGAHDTVSTSFFEHTDGALTLIGHAGWQNGFRSHFYIDPARHNGYIVVYNTDAQDSKQNTRSFDFELRDYLIDHFFTEK</sequence>
<name>A0ABW1EHM4_9BACT</name>
<dbReference type="EC" id="3.-.-.-" evidence="2"/>
<dbReference type="InterPro" id="IPR001466">
    <property type="entry name" value="Beta-lactam-related"/>
</dbReference>
<protein>
    <submittedName>
        <fullName evidence="2">Serine hydrolase domain-containing protein</fullName>
        <ecNumber evidence="2">3.-.-.-</ecNumber>
    </submittedName>
</protein>
<dbReference type="InterPro" id="IPR012338">
    <property type="entry name" value="Beta-lactam/transpept-like"/>
</dbReference>
<dbReference type="GO" id="GO:0016787">
    <property type="term" value="F:hydrolase activity"/>
    <property type="evidence" value="ECO:0007669"/>
    <property type="project" value="UniProtKB-KW"/>
</dbReference>
<keyword evidence="3" id="KW-1185">Reference proteome</keyword>
<dbReference type="Gene3D" id="3.40.710.10">
    <property type="entry name" value="DD-peptidase/beta-lactamase superfamily"/>
    <property type="match status" value="1"/>
</dbReference>
<dbReference type="Pfam" id="PF00144">
    <property type="entry name" value="Beta-lactamase"/>
    <property type="match status" value="1"/>
</dbReference>